<dbReference type="InterPro" id="IPR015421">
    <property type="entry name" value="PyrdxlP-dep_Trfase_major"/>
</dbReference>
<evidence type="ECO:0008006" key="3">
    <source>
        <dbReference type="Google" id="ProtNLM"/>
    </source>
</evidence>
<dbReference type="InterPro" id="IPR015424">
    <property type="entry name" value="PyrdxlP-dep_Trfase"/>
</dbReference>
<dbReference type="Gene3D" id="3.90.1150.10">
    <property type="entry name" value="Aspartate Aminotransferase, domain 1"/>
    <property type="match status" value="1"/>
</dbReference>
<dbReference type="InterPro" id="IPR015422">
    <property type="entry name" value="PyrdxlP-dep_Trfase_small"/>
</dbReference>
<comment type="caution">
    <text evidence="1">The sequence shown here is derived from an EMBL/GenBank/DDBJ whole genome shotgun (WGS) entry which is preliminary data.</text>
</comment>
<dbReference type="SUPFAM" id="SSF53383">
    <property type="entry name" value="PLP-dependent transferases"/>
    <property type="match status" value="1"/>
</dbReference>
<accession>A0ABT6TX37</accession>
<protein>
    <recommendedName>
        <fullName evidence="3">DegT/DnrJ/EryC1/StrS aminotransferase family protein</fullName>
    </recommendedName>
</protein>
<name>A0ABT6TX37_9BACL</name>
<dbReference type="RefSeq" id="WP_282913216.1">
    <property type="nucleotide sequence ID" value="NZ_JAGRPV010000002.1"/>
</dbReference>
<organism evidence="1 2">
    <name type="scientific">Cohnella hashimotonis</name>
    <dbReference type="NCBI Taxonomy" id="2826895"/>
    <lineage>
        <taxon>Bacteria</taxon>
        <taxon>Bacillati</taxon>
        <taxon>Bacillota</taxon>
        <taxon>Bacilli</taxon>
        <taxon>Bacillales</taxon>
        <taxon>Paenibacillaceae</taxon>
        <taxon>Cohnella</taxon>
    </lineage>
</organism>
<proteinExistence type="predicted"/>
<evidence type="ECO:0000313" key="1">
    <source>
        <dbReference type="EMBL" id="MDI4650367.1"/>
    </source>
</evidence>
<gene>
    <name evidence="1" type="ORF">KB449_35885</name>
</gene>
<keyword evidence="2" id="KW-1185">Reference proteome</keyword>
<reference evidence="1" key="1">
    <citation type="submission" date="2023-04" db="EMBL/GenBank/DDBJ databases">
        <title>Comparative genomic analysis of Cohnella hashimotonis sp. nov., isolated from the International Space Station.</title>
        <authorList>
            <person name="Venkateswaran K."/>
            <person name="Simpson A."/>
        </authorList>
    </citation>
    <scope>NUCLEOTIDE SEQUENCE</scope>
    <source>
        <strain evidence="1">F6_2S_P_1</strain>
    </source>
</reference>
<dbReference type="Gene3D" id="3.40.640.10">
    <property type="entry name" value="Type I PLP-dependent aspartate aminotransferase-like (Major domain)"/>
    <property type="match status" value="1"/>
</dbReference>
<dbReference type="Proteomes" id="UP001161691">
    <property type="component" value="Unassembled WGS sequence"/>
</dbReference>
<sequence length="360" mass="41550">MTRIGGEMELDFSYWESEPLQMPLRLALPYRLYTDSARSACLIALEELKRNGCHTAWLPRYACDSVFQPFEQAGINIRLYSMSETLETAHFEYEPDSGDIVYYIHYFGKQQTAVEQLIERWRQTGKQLWVIEDAVQSLLGEHTGRLGNFTLYSLRKFLPVPDGGILASDMPIDYPLEAALVERATKRMAAKLLRSQNLAEEWQLQLVQETEEEWDGPIRPRRMSGITEELLARMDWKEIARARRDNWRELYLRLSGSAPVFDGQLALLYDAIAAEEVPLGFPLQVLNGQRDSLRAYLRDRQIYCAVHWPLSLLKNEKHIPQREARASAELLTLPIDQRYGADDMDRMAQAVQAFYKGIKG</sequence>
<dbReference type="EMBL" id="JAGRPV010000002">
    <property type="protein sequence ID" value="MDI4650367.1"/>
    <property type="molecule type" value="Genomic_DNA"/>
</dbReference>
<evidence type="ECO:0000313" key="2">
    <source>
        <dbReference type="Proteomes" id="UP001161691"/>
    </source>
</evidence>